<dbReference type="InterPro" id="IPR043872">
    <property type="entry name" value="DUF5832"/>
</dbReference>
<organism evidence="1 4">
    <name type="scientific">Invertebrate iridescent virus 22</name>
    <dbReference type="NCBI Taxonomy" id="345198"/>
    <lineage>
        <taxon>Viruses</taxon>
        <taxon>Varidnaviria</taxon>
        <taxon>Bamfordvirae</taxon>
        <taxon>Nucleocytoviricota</taxon>
        <taxon>Megaviricetes</taxon>
        <taxon>Pimascovirales</taxon>
        <taxon>Pimascovirales incertae sedis</taxon>
        <taxon>Iridoviridae</taxon>
        <taxon>Betairidovirinae</taxon>
        <taxon>Chloriridovirus</taxon>
        <taxon>Chloriridovirus simulium1</taxon>
    </lineage>
</organism>
<accession>S6DDQ9</accession>
<sequence>MNMENLLSKTISVESWCEDIIKKQEKEVYTSLTSPRDLNGIVKSAIQDILNYLKSQGKSDMKEVDNLILKEALGILLPYLRKHEVWKPLKSKPLTDDEVEQAFNDLYNDKYVKGDRKRKDPEIRGQNYALFSFTPSSSAQADDSGLYGFIKIRGTFNGLEEAEEKSKELIQYFSANQIFVCETGVPVPLQTNISDSNNIIEVDNPNIPEDAVKFQELAKEQGLKEKQAMEEIKQREEQLKKDVELDPNDKEPLQIYLELIHKRATCAYLYTQHQKKLEETKNIIIATRKRISDMDKEYPTLKDEYLEHYTESCKKNGIDKATDEMALYIKKFVGEDTDLGF</sequence>
<protein>
    <submittedName>
        <fullName evidence="1">Uncharacterized protein</fullName>
    </submittedName>
</protein>
<dbReference type="KEGG" id="vg:18501636"/>
<evidence type="ECO:0000313" key="3">
    <source>
        <dbReference type="Proteomes" id="UP000141616"/>
    </source>
</evidence>
<evidence type="ECO:0000313" key="4">
    <source>
        <dbReference type="Proteomes" id="UP000154968"/>
    </source>
</evidence>
<dbReference type="Proteomes" id="UP000141616">
    <property type="component" value="Segment"/>
</dbReference>
<keyword evidence="4" id="KW-1185">Reference proteome</keyword>
<gene>
    <name evidence="1" type="primary">082R</name>
    <name evidence="2" type="synonym">086R</name>
    <name evidence="1" type="ORF">IIV22_082R</name>
    <name evidence="2" type="ORF">IIV22A_086R</name>
</gene>
<reference evidence="1 4" key="1">
    <citation type="journal article" date="2013" name="J. Gen. Virol.">
        <title>Complete genome sequence of invertebrate iridescent virus 22 isolated from a blackfly larva.</title>
        <authorList>
            <person name="Piegu B."/>
            <person name="Guizard S."/>
            <person name="Spears T."/>
            <person name="Cruaud C."/>
            <person name="Couloux A."/>
            <person name="Bideshi D.K."/>
            <person name="Federici B.A."/>
            <person name="Bigot Y."/>
        </authorList>
    </citation>
    <scope>NUCLEOTIDE SEQUENCE [LARGE SCALE GENOMIC DNA]</scope>
</reference>
<dbReference type="Pfam" id="PF19150">
    <property type="entry name" value="DUF5832"/>
    <property type="match status" value="1"/>
</dbReference>
<evidence type="ECO:0000313" key="1">
    <source>
        <dbReference type="EMBL" id="CCV01759.1"/>
    </source>
</evidence>
<dbReference type="RefSeq" id="YP_009010847.1">
    <property type="nucleotide sequence ID" value="NC_023615.1"/>
</dbReference>
<evidence type="ECO:0000313" key="2">
    <source>
        <dbReference type="EMBL" id="CCV01930.1"/>
    </source>
</evidence>
<dbReference type="KEGG" id="vg:16414421"/>
<dbReference type="EMBL" id="HF920634">
    <property type="protein sequence ID" value="CCV01930.1"/>
    <property type="molecule type" value="Genomic_DNA"/>
</dbReference>
<dbReference type="Proteomes" id="UP000154968">
    <property type="component" value="Segment"/>
</dbReference>
<reference evidence="2 3" key="2">
    <citation type="submission" date="2013-03" db="EMBL/GenBank/DDBJ databases">
        <title>Genomic and evolutionary features of invertebrate iridoviruse.</title>
        <authorList>
            <person name="Piegu B."/>
            <person name="Guizard S."/>
            <person name="Bideshi D."/>
            <person name="Spears T."/>
            <person name="Federici B."/>
            <person name="Bigot Y."/>
        </authorList>
    </citation>
    <scope>NUCLEOTIDE SEQUENCE [LARGE SCALE GENOMIC DNA]</scope>
    <source>
        <strain evidence="2">IIV22Aberystwyth</strain>
    </source>
</reference>
<proteinExistence type="predicted"/>
<accession>W8W2B8</accession>
<dbReference type="EMBL" id="HF920633">
    <property type="protein sequence ID" value="CCV01759.1"/>
    <property type="molecule type" value="Genomic_DNA"/>
</dbReference>
<dbReference type="GeneID" id="18501636"/>
<dbReference type="GeneID" id="16414421"/>
<dbReference type="RefSeq" id="YP_008357380.1">
    <property type="nucleotide sequence ID" value="NC_021901.1"/>
</dbReference>
<name>S6DDQ9_9VIRU</name>